<dbReference type="Proteomes" id="UP000282674">
    <property type="component" value="Unassembled WGS sequence"/>
</dbReference>
<evidence type="ECO:0000313" key="1">
    <source>
        <dbReference type="EMBL" id="RMI39871.1"/>
    </source>
</evidence>
<accession>A0A3M2LQV5</accession>
<proteinExistence type="predicted"/>
<dbReference type="RefSeq" id="WP_122197502.1">
    <property type="nucleotide sequence ID" value="NZ_JBHSKC010000034.1"/>
</dbReference>
<evidence type="ECO:0000313" key="2">
    <source>
        <dbReference type="Proteomes" id="UP000282674"/>
    </source>
</evidence>
<keyword evidence="2" id="KW-1185">Reference proteome</keyword>
<protein>
    <submittedName>
        <fullName evidence="1">Uncharacterized protein</fullName>
    </submittedName>
</protein>
<organism evidence="1 2">
    <name type="scientific">Actinomadura harenae</name>
    <dbReference type="NCBI Taxonomy" id="2483351"/>
    <lineage>
        <taxon>Bacteria</taxon>
        <taxon>Bacillati</taxon>
        <taxon>Actinomycetota</taxon>
        <taxon>Actinomycetes</taxon>
        <taxon>Streptosporangiales</taxon>
        <taxon>Thermomonosporaceae</taxon>
        <taxon>Actinomadura</taxon>
    </lineage>
</organism>
<dbReference type="OrthoDB" id="4237396at2"/>
<reference evidence="1 2" key="1">
    <citation type="submission" date="2018-10" db="EMBL/GenBank/DDBJ databases">
        <title>Isolation from soil.</title>
        <authorList>
            <person name="Hu J."/>
        </authorList>
    </citation>
    <scope>NUCLEOTIDE SEQUENCE [LARGE SCALE GENOMIC DNA]</scope>
    <source>
        <strain evidence="1 2">NEAU-Ht49</strain>
    </source>
</reference>
<comment type="caution">
    <text evidence="1">The sequence shown here is derived from an EMBL/GenBank/DDBJ whole genome shotgun (WGS) entry which is preliminary data.</text>
</comment>
<name>A0A3M2LQV5_9ACTN</name>
<gene>
    <name evidence="1" type="ORF">EBO15_28300</name>
</gene>
<dbReference type="AlphaFoldDB" id="A0A3M2LQV5"/>
<dbReference type="EMBL" id="RFFG01000061">
    <property type="protein sequence ID" value="RMI39871.1"/>
    <property type="molecule type" value="Genomic_DNA"/>
</dbReference>
<sequence>MTLKRPLFMQPVAGDPDIPYSGLDSRALLTRLFHQEGIVSPDAVFGALRVSQRGAGANMSVDVAPGACVIQGDDVTGQGMYLCECDAVVNVPVPAPPASGTRTHRVIARVRDKLHNPAWTTYDWTIELLPDTGTGTPAIPPSALALGRVPVSAGQSSITSVLDDRFDAGLISSKPDLVSSDTGRPPNPWDGQLITRTDRGLLELAIGGSWYEIPRRDGGGVDWTPYSPVLTAATTNPTLGAGSALAGSYYKLGRSCDFELQLTVGSGWAGGTGQYSFSLPFPAAASGRAQFVSCKLFDSTAGGSQHWLGIGSIASGGTTASLLVPIGTADGSLRGVSNNQPFTWATSDTINVWGTYRTAS</sequence>